<evidence type="ECO:0000256" key="4">
    <source>
        <dbReference type="ARBA" id="ARBA00022737"/>
    </source>
</evidence>
<dbReference type="CDD" id="cd04590">
    <property type="entry name" value="CBS_pair_CorC_HlyC_assoc"/>
    <property type="match status" value="1"/>
</dbReference>
<dbReference type="PANTHER" id="PTHR43099">
    <property type="entry name" value="UPF0053 PROTEIN YRKA"/>
    <property type="match status" value="1"/>
</dbReference>
<comment type="subcellular location">
    <subcellularLocation>
        <location evidence="1">Cell membrane</location>
        <topology evidence="1">Multi-pass membrane protein</topology>
    </subcellularLocation>
</comment>
<evidence type="ECO:0000256" key="6">
    <source>
        <dbReference type="ARBA" id="ARBA00023122"/>
    </source>
</evidence>
<dbReference type="SUPFAM" id="SSF54631">
    <property type="entry name" value="CBS-domain pair"/>
    <property type="match status" value="1"/>
</dbReference>
<dbReference type="InterPro" id="IPR016169">
    <property type="entry name" value="FAD-bd_PCMH_sub2"/>
</dbReference>
<dbReference type="SUPFAM" id="SSF56176">
    <property type="entry name" value="FAD-binding/transporter-associated domain-like"/>
    <property type="match status" value="1"/>
</dbReference>
<evidence type="ECO:0000256" key="7">
    <source>
        <dbReference type="ARBA" id="ARBA00023136"/>
    </source>
</evidence>
<keyword evidence="7 9" id="KW-0472">Membrane</keyword>
<feature type="domain" description="CNNM transmembrane" evidence="12">
    <location>
        <begin position="1"/>
        <end position="204"/>
    </location>
</feature>
<dbReference type="Proteomes" id="UP001225906">
    <property type="component" value="Unassembled WGS sequence"/>
</dbReference>
<feature type="transmembrane region" description="Helical" evidence="10">
    <location>
        <begin position="6"/>
        <end position="29"/>
    </location>
</feature>
<gene>
    <name evidence="13" type="ORF">Q9291_02920</name>
</gene>
<dbReference type="Pfam" id="PF00571">
    <property type="entry name" value="CBS"/>
    <property type="match status" value="2"/>
</dbReference>
<proteinExistence type="predicted"/>
<dbReference type="SMART" id="SM01091">
    <property type="entry name" value="CorC_HlyC"/>
    <property type="match status" value="1"/>
</dbReference>
<dbReference type="InterPro" id="IPR044751">
    <property type="entry name" value="Ion_transp-like_CBS"/>
</dbReference>
<evidence type="ECO:0000259" key="12">
    <source>
        <dbReference type="PROSITE" id="PS51846"/>
    </source>
</evidence>
<dbReference type="InterPro" id="IPR046342">
    <property type="entry name" value="CBS_dom_sf"/>
</dbReference>
<dbReference type="InterPro" id="IPR005170">
    <property type="entry name" value="Transptr-assoc_dom"/>
</dbReference>
<evidence type="ECO:0000256" key="5">
    <source>
        <dbReference type="ARBA" id="ARBA00022989"/>
    </source>
</evidence>
<dbReference type="Pfam" id="PF01595">
    <property type="entry name" value="CNNM"/>
    <property type="match status" value="1"/>
</dbReference>
<dbReference type="PROSITE" id="PS51846">
    <property type="entry name" value="CNNM"/>
    <property type="match status" value="1"/>
</dbReference>
<evidence type="ECO:0000256" key="8">
    <source>
        <dbReference type="PROSITE-ProRule" id="PRU00703"/>
    </source>
</evidence>
<dbReference type="PANTHER" id="PTHR43099:SF5">
    <property type="entry name" value="HLYC_CORC FAMILY TRANSPORTER"/>
    <property type="match status" value="1"/>
</dbReference>
<dbReference type="InterPro" id="IPR036318">
    <property type="entry name" value="FAD-bd_PCMH-like_sf"/>
</dbReference>
<sequence>MGEHVLAIVFALFLVLLNGFFVAAEFGMVKLRSTRVRTIAKSLGWRGRVLAKVHGNLDAYLSACQLGITLASLGLGWIGEPAFAALIEPALVSVGIQSEKLISGIAFVTAFFSISYLHIVVGELVPKTLAIRMAERIGLWTAPGLFAFYWGMFPAIWLLNQSANLVIRALKLQPKEGNDGQYSLEELKVILRSSRPTADFSASEWKVLAQSIDFRELEVSDLMRPFQEAAVLFKEESFKRTLARIAQHRYSRYPLIASSGQVVGIVHIKDLFIAMSKDPAFNDLCSMIRPAHFVTPETPATALFRRLQQGAPHLTLVAYDDTSPVGFITLDNLLSALVGDIRDEFRPSQSEWTRLDDGSLLGKGTLPINTLERALGIDIASEEADTVAGLILWKLTELPKEGQRIGFDQFDVVVKKMAGPKILLVRVYPSTQHADLASHH</sequence>
<keyword evidence="5 9" id="KW-1133">Transmembrane helix</keyword>
<dbReference type="RefSeq" id="WP_306388500.1">
    <property type="nucleotide sequence ID" value="NZ_JAVCAP010000004.1"/>
</dbReference>
<evidence type="ECO:0000256" key="2">
    <source>
        <dbReference type="ARBA" id="ARBA00022475"/>
    </source>
</evidence>
<dbReference type="Pfam" id="PF03471">
    <property type="entry name" value="CorC_HlyC"/>
    <property type="match status" value="1"/>
</dbReference>
<keyword evidence="3 9" id="KW-0812">Transmembrane</keyword>
<accession>A0ABT9JQF1</accession>
<evidence type="ECO:0000313" key="14">
    <source>
        <dbReference type="Proteomes" id="UP001225906"/>
    </source>
</evidence>
<keyword evidence="4" id="KW-0677">Repeat</keyword>
<evidence type="ECO:0000256" key="9">
    <source>
        <dbReference type="PROSITE-ProRule" id="PRU01193"/>
    </source>
</evidence>
<name>A0ABT9JQF1_9PROT</name>
<keyword evidence="14" id="KW-1185">Reference proteome</keyword>
<feature type="transmembrane region" description="Helical" evidence="10">
    <location>
        <begin position="137"/>
        <end position="159"/>
    </location>
</feature>
<dbReference type="Gene3D" id="3.10.580.10">
    <property type="entry name" value="CBS-domain"/>
    <property type="match status" value="1"/>
</dbReference>
<feature type="transmembrane region" description="Helical" evidence="10">
    <location>
        <begin position="101"/>
        <end position="125"/>
    </location>
</feature>
<feature type="domain" description="CBS" evidence="11">
    <location>
        <begin position="287"/>
        <end position="344"/>
    </location>
</feature>
<evidence type="ECO:0000256" key="10">
    <source>
        <dbReference type="SAM" id="Phobius"/>
    </source>
</evidence>
<evidence type="ECO:0000259" key="11">
    <source>
        <dbReference type="PROSITE" id="PS51371"/>
    </source>
</evidence>
<feature type="domain" description="CBS" evidence="11">
    <location>
        <begin position="223"/>
        <end position="284"/>
    </location>
</feature>
<dbReference type="EMBL" id="JAVCAP010000004">
    <property type="protein sequence ID" value="MDP8566794.1"/>
    <property type="molecule type" value="Genomic_DNA"/>
</dbReference>
<keyword evidence="2" id="KW-1003">Cell membrane</keyword>
<reference evidence="14" key="1">
    <citation type="journal article" date="2019" name="Int. J. Syst. Evol. Microbiol.">
        <title>The Global Catalogue of Microorganisms (GCM) 10K type strain sequencing project: providing services to taxonomists for standard genome sequencing and annotation.</title>
        <authorList>
            <consortium name="The Broad Institute Genomics Platform"/>
            <consortium name="The Broad Institute Genome Sequencing Center for Infectious Disease"/>
            <person name="Wu L."/>
            <person name="Ma J."/>
        </authorList>
    </citation>
    <scope>NUCLEOTIDE SEQUENCE [LARGE SCALE GENOMIC DNA]</scope>
    <source>
        <strain evidence="14">VKM B-3159</strain>
    </source>
</reference>
<dbReference type="InterPro" id="IPR051676">
    <property type="entry name" value="UPF0053_domain"/>
</dbReference>
<keyword evidence="6 8" id="KW-0129">CBS domain</keyword>
<dbReference type="PROSITE" id="PS51371">
    <property type="entry name" value="CBS"/>
    <property type="match status" value="2"/>
</dbReference>
<dbReference type="InterPro" id="IPR000644">
    <property type="entry name" value="CBS_dom"/>
</dbReference>
<evidence type="ECO:0000313" key="13">
    <source>
        <dbReference type="EMBL" id="MDP8566794.1"/>
    </source>
</evidence>
<protein>
    <submittedName>
        <fullName evidence="13">Hemolysin family protein</fullName>
    </submittedName>
</protein>
<dbReference type="InterPro" id="IPR002550">
    <property type="entry name" value="CNNM"/>
</dbReference>
<dbReference type="Gene3D" id="3.30.465.10">
    <property type="match status" value="1"/>
</dbReference>
<comment type="caution">
    <text evidence="13">The sequence shown here is derived from an EMBL/GenBank/DDBJ whole genome shotgun (WGS) entry which is preliminary data.</text>
</comment>
<evidence type="ECO:0000256" key="1">
    <source>
        <dbReference type="ARBA" id="ARBA00004651"/>
    </source>
</evidence>
<evidence type="ECO:0000256" key="3">
    <source>
        <dbReference type="ARBA" id="ARBA00022692"/>
    </source>
</evidence>
<organism evidence="13 14">
    <name type="scientific">Methylophilus aquaticus</name>
    <dbReference type="NCBI Taxonomy" id="1971610"/>
    <lineage>
        <taxon>Bacteria</taxon>
        <taxon>Pseudomonadati</taxon>
        <taxon>Pseudomonadota</taxon>
        <taxon>Betaproteobacteria</taxon>
        <taxon>Nitrosomonadales</taxon>
        <taxon>Methylophilaceae</taxon>
        <taxon>Methylophilus</taxon>
    </lineage>
</organism>